<gene>
    <name evidence="3" type="ORF">DAEQUDRAFT_731869</name>
</gene>
<dbReference type="EMBL" id="KV429113">
    <property type="protein sequence ID" value="KZT65019.1"/>
    <property type="molecule type" value="Genomic_DNA"/>
</dbReference>
<keyword evidence="4" id="KW-1185">Reference proteome</keyword>
<feature type="compositionally biased region" description="Pro residues" evidence="1">
    <location>
        <begin position="184"/>
        <end position="196"/>
    </location>
</feature>
<dbReference type="Proteomes" id="UP000076727">
    <property type="component" value="Unassembled WGS sequence"/>
</dbReference>
<keyword evidence="2" id="KW-0472">Membrane</keyword>
<evidence type="ECO:0000256" key="1">
    <source>
        <dbReference type="SAM" id="MobiDB-lite"/>
    </source>
</evidence>
<feature type="region of interest" description="Disordered" evidence="1">
    <location>
        <begin position="1"/>
        <end position="51"/>
    </location>
</feature>
<evidence type="ECO:0000313" key="4">
    <source>
        <dbReference type="Proteomes" id="UP000076727"/>
    </source>
</evidence>
<feature type="compositionally biased region" description="Polar residues" evidence="1">
    <location>
        <begin position="215"/>
        <end position="239"/>
    </location>
</feature>
<proteinExistence type="predicted"/>
<dbReference type="OrthoDB" id="10657794at2759"/>
<sequence length="347" mass="36763">MTQSSPVPSDAHWHGAKTLPSNSSTSSMRLAPKSPLATATTAAHPTSNNSLMARVSTSPVASSSESNTAWIGPKMLVATAIVCAVFTLAALGIFIRHRWRNKKTNRSVYVSKLDTSAQVHCVENPFASPRNTVLSVSHISSRSSTSSVSSVGRLGSAVDTQPMDPSSSEQDDSYQVSAGASSVGPPPDYSTPPTPNSPAQERGVGMPLFGRSVLPAQNSDTKSRNPSPHWPASSSNSQARPLGPRGPLLTYAELFNNSQELPSAEDSNVLRPIGLNVPTQPSVAHHRQAEDGGISLAGGPLHVIRRDRDADGGVQDASEHCDMQVDAESLDRYTCSDGTLPPEYREY</sequence>
<feature type="region of interest" description="Disordered" evidence="1">
    <location>
        <begin position="140"/>
        <end position="247"/>
    </location>
</feature>
<name>A0A165LYQ9_9APHY</name>
<accession>A0A165LYQ9</accession>
<dbReference type="AlphaFoldDB" id="A0A165LYQ9"/>
<evidence type="ECO:0000313" key="3">
    <source>
        <dbReference type="EMBL" id="KZT65019.1"/>
    </source>
</evidence>
<feature type="compositionally biased region" description="Low complexity" evidence="1">
    <location>
        <begin position="140"/>
        <end position="156"/>
    </location>
</feature>
<feature type="compositionally biased region" description="Polar residues" evidence="1">
    <location>
        <begin position="19"/>
        <end position="28"/>
    </location>
</feature>
<evidence type="ECO:0000256" key="2">
    <source>
        <dbReference type="SAM" id="Phobius"/>
    </source>
</evidence>
<organism evidence="3 4">
    <name type="scientific">Daedalea quercina L-15889</name>
    <dbReference type="NCBI Taxonomy" id="1314783"/>
    <lineage>
        <taxon>Eukaryota</taxon>
        <taxon>Fungi</taxon>
        <taxon>Dikarya</taxon>
        <taxon>Basidiomycota</taxon>
        <taxon>Agaricomycotina</taxon>
        <taxon>Agaricomycetes</taxon>
        <taxon>Polyporales</taxon>
        <taxon>Fomitopsis</taxon>
    </lineage>
</organism>
<reference evidence="3 4" key="1">
    <citation type="journal article" date="2016" name="Mol. Biol. Evol.">
        <title>Comparative Genomics of Early-Diverging Mushroom-Forming Fungi Provides Insights into the Origins of Lignocellulose Decay Capabilities.</title>
        <authorList>
            <person name="Nagy L.G."/>
            <person name="Riley R."/>
            <person name="Tritt A."/>
            <person name="Adam C."/>
            <person name="Daum C."/>
            <person name="Floudas D."/>
            <person name="Sun H."/>
            <person name="Yadav J.S."/>
            <person name="Pangilinan J."/>
            <person name="Larsson K.H."/>
            <person name="Matsuura K."/>
            <person name="Barry K."/>
            <person name="Labutti K."/>
            <person name="Kuo R."/>
            <person name="Ohm R.A."/>
            <person name="Bhattacharya S.S."/>
            <person name="Shirouzu T."/>
            <person name="Yoshinaga Y."/>
            <person name="Martin F.M."/>
            <person name="Grigoriev I.V."/>
            <person name="Hibbett D.S."/>
        </authorList>
    </citation>
    <scope>NUCLEOTIDE SEQUENCE [LARGE SCALE GENOMIC DNA]</scope>
    <source>
        <strain evidence="3 4">L-15889</strain>
    </source>
</reference>
<feature type="compositionally biased region" description="Polar residues" evidence="1">
    <location>
        <begin position="163"/>
        <end position="180"/>
    </location>
</feature>
<protein>
    <submittedName>
        <fullName evidence="3">Uncharacterized protein</fullName>
    </submittedName>
</protein>
<keyword evidence="2" id="KW-1133">Transmembrane helix</keyword>
<feature type="transmembrane region" description="Helical" evidence="2">
    <location>
        <begin position="75"/>
        <end position="95"/>
    </location>
</feature>
<keyword evidence="2" id="KW-0812">Transmembrane</keyword>